<evidence type="ECO:0000313" key="1">
    <source>
        <dbReference type="EMBL" id="VFQ75232.1"/>
    </source>
</evidence>
<keyword evidence="2" id="KW-1185">Reference proteome</keyword>
<dbReference type="Proteomes" id="UP000595140">
    <property type="component" value="Unassembled WGS sequence"/>
</dbReference>
<proteinExistence type="predicted"/>
<dbReference type="AlphaFoldDB" id="A0A484LFL3"/>
<evidence type="ECO:0000313" key="2">
    <source>
        <dbReference type="Proteomes" id="UP000595140"/>
    </source>
</evidence>
<sequence length="84" mass="10099">MCLRVNNKLIDDWLVIQLQRGKLIDWRPKAFLRRQGVDSVVSLGRKRRRFPKRRSLADTMQSRLGVEIVHIWQCSLLQLQYHEE</sequence>
<protein>
    <submittedName>
        <fullName evidence="1">Uncharacterized protein</fullName>
    </submittedName>
</protein>
<reference evidence="1 2" key="1">
    <citation type="submission" date="2018-04" db="EMBL/GenBank/DDBJ databases">
        <authorList>
            <person name="Vogel A."/>
        </authorList>
    </citation>
    <scope>NUCLEOTIDE SEQUENCE [LARGE SCALE GENOMIC DNA]</scope>
</reference>
<name>A0A484LFL3_9ASTE</name>
<dbReference type="EMBL" id="OOIL02001439">
    <property type="protein sequence ID" value="VFQ75232.1"/>
    <property type="molecule type" value="Genomic_DNA"/>
</dbReference>
<gene>
    <name evidence="1" type="ORF">CCAM_LOCUS17008</name>
</gene>
<organism evidence="1 2">
    <name type="scientific">Cuscuta campestris</name>
    <dbReference type="NCBI Taxonomy" id="132261"/>
    <lineage>
        <taxon>Eukaryota</taxon>
        <taxon>Viridiplantae</taxon>
        <taxon>Streptophyta</taxon>
        <taxon>Embryophyta</taxon>
        <taxon>Tracheophyta</taxon>
        <taxon>Spermatophyta</taxon>
        <taxon>Magnoliopsida</taxon>
        <taxon>eudicotyledons</taxon>
        <taxon>Gunneridae</taxon>
        <taxon>Pentapetalae</taxon>
        <taxon>asterids</taxon>
        <taxon>lamiids</taxon>
        <taxon>Solanales</taxon>
        <taxon>Convolvulaceae</taxon>
        <taxon>Cuscuteae</taxon>
        <taxon>Cuscuta</taxon>
        <taxon>Cuscuta subgen. Grammica</taxon>
        <taxon>Cuscuta sect. Cleistogrammica</taxon>
    </lineage>
</organism>
<accession>A0A484LFL3</accession>